<reference evidence="1 2" key="1">
    <citation type="journal article" date="2009" name="Proc. Natl. Acad. Sci. U.S.A.">
        <title>Giant Marseillevirus highlights the role of amoebae as a melting pot in emergence of chimeric microorganisms.</title>
        <authorList>
            <person name="Boyer M."/>
            <person name="Yutin N."/>
            <person name="Pagnier I."/>
            <person name="Barrassi L."/>
            <person name="Fournous G."/>
            <person name="Espinosa L."/>
            <person name="Robert C."/>
            <person name="Azza S."/>
            <person name="Sun S."/>
            <person name="Rossmann M.G."/>
            <person name="Suzan-Monti M."/>
            <person name="La Scola B."/>
            <person name="Koonin E.V."/>
            <person name="Raoult D."/>
        </authorList>
    </citation>
    <scope>NUCLEOTIDE SEQUENCE [LARGE SCALE GENOMIC DNA]</scope>
    <source>
        <strain evidence="1 2">T19</strain>
    </source>
</reference>
<sequence length="215" mass="25190">MEEFLHKKELVSFSISSSFFPDNKKFLSKVVELEGNRTNFWTVLPSGTRVFLESSGLGDTFLCPCKDGVFHGDFERKRLFELSHGTFREGKAHGQFFVWQWGSFCHKATFVNGDVFEMEVTKKDKASTRSLFSRNRKTKTLHITSWSRNHDELTVEKRLMTDYSQEEDIFFCPFVPFAREPLFCFKEQTLLTTKYKGETVSQTETKSRKNMFFLD</sequence>
<dbReference type="OrthoDB" id="32740at10239"/>
<evidence type="ECO:0000313" key="1">
    <source>
        <dbReference type="EMBL" id="ADB03923.1"/>
    </source>
</evidence>
<dbReference type="EMBL" id="GU071086">
    <property type="protein sequence ID" value="ADB03923.1"/>
    <property type="molecule type" value="Genomic_DNA"/>
</dbReference>
<organism evidence="1 2">
    <name type="scientific">Marseillevirus marseillevirus</name>
    <name type="common">GBM</name>
    <dbReference type="NCBI Taxonomy" id="694581"/>
    <lineage>
        <taxon>Viruses</taxon>
        <taxon>Varidnaviria</taxon>
        <taxon>Bamfordvirae</taxon>
        <taxon>Nucleocytoviricota</taxon>
        <taxon>Megaviricetes</taxon>
        <taxon>Pimascovirales</taxon>
        <taxon>Pimascovirales incertae sedis</taxon>
        <taxon>Marseilleviridae</taxon>
        <taxon>Marseillevirus</taxon>
        <taxon>Marseillevirus massiliense</taxon>
    </lineage>
</organism>
<evidence type="ECO:0000313" key="2">
    <source>
        <dbReference type="Proteomes" id="UP000029780"/>
    </source>
</evidence>
<keyword evidence="2" id="KW-1185">Reference proteome</keyword>
<dbReference type="KEGG" id="vg:8746379"/>
<gene>
    <name evidence="1" type="ORF">MAR_ORF142</name>
</gene>
<evidence type="ECO:0008006" key="3">
    <source>
        <dbReference type="Google" id="ProtNLM"/>
    </source>
</evidence>
<proteinExistence type="predicted"/>
<accession>D2XAE6</accession>
<name>D2XAE6_GBMV</name>
<organismHost>
    <name type="scientific">Acanthamoeba</name>
    <dbReference type="NCBI Taxonomy" id="5754"/>
</organismHost>
<dbReference type="GeneID" id="8746379"/>
<protein>
    <recommendedName>
        <fullName evidence="3">MORN repeat-containing protein</fullName>
    </recommendedName>
</protein>
<dbReference type="RefSeq" id="YP_003406885.1">
    <property type="nucleotide sequence ID" value="NC_013756.1"/>
</dbReference>
<dbReference type="Proteomes" id="UP000029780">
    <property type="component" value="Segment"/>
</dbReference>